<sequence>MYQLIVSIIQAILAALFAPLRWLGWQPAPRAADVAAAALSEVREQDRQVEPQPAPDLDGPLPLPQFHAPLGHMIKDHAKRMLRDEYALSQPAPDPLPTDVDRWLLRMDDAQLRHLVRLPAWMIQEHVLTGAKGSLHSLGYCLPQPAPARIQGYGGGDDKGGRGGKGGGPVNLQQVLDQLGYAPAAGPRMR</sequence>
<accession>A0A1I4U783</accession>
<dbReference type="OrthoDB" id="9990076at2"/>
<proteinExistence type="predicted"/>
<dbReference type="AlphaFoldDB" id="A0A1I4U783"/>
<evidence type="ECO:0000313" key="2">
    <source>
        <dbReference type="Proteomes" id="UP000199048"/>
    </source>
</evidence>
<dbReference type="EMBL" id="FOTK01000064">
    <property type="protein sequence ID" value="SFM84700.1"/>
    <property type="molecule type" value="Genomic_DNA"/>
</dbReference>
<keyword evidence="2" id="KW-1185">Reference proteome</keyword>
<organism evidence="1 2">
    <name type="scientific">Methylobacterium pseudosasicola</name>
    <dbReference type="NCBI Taxonomy" id="582667"/>
    <lineage>
        <taxon>Bacteria</taxon>
        <taxon>Pseudomonadati</taxon>
        <taxon>Pseudomonadota</taxon>
        <taxon>Alphaproteobacteria</taxon>
        <taxon>Hyphomicrobiales</taxon>
        <taxon>Methylobacteriaceae</taxon>
        <taxon>Methylobacterium</taxon>
    </lineage>
</organism>
<evidence type="ECO:0000313" key="1">
    <source>
        <dbReference type="EMBL" id="SFM84700.1"/>
    </source>
</evidence>
<dbReference type="Proteomes" id="UP000199048">
    <property type="component" value="Unassembled WGS sequence"/>
</dbReference>
<gene>
    <name evidence="1" type="ORF">SAMN05192568_10646</name>
</gene>
<reference evidence="2" key="1">
    <citation type="submission" date="2016-10" db="EMBL/GenBank/DDBJ databases">
        <authorList>
            <person name="Varghese N."/>
            <person name="Submissions S."/>
        </authorList>
    </citation>
    <scope>NUCLEOTIDE SEQUENCE [LARGE SCALE GENOMIC DNA]</scope>
    <source>
        <strain evidence="2">BL36</strain>
    </source>
</reference>
<name>A0A1I4U783_9HYPH</name>
<dbReference type="RefSeq" id="WP_092046626.1">
    <property type="nucleotide sequence ID" value="NZ_FOTK01000064.1"/>
</dbReference>
<protein>
    <submittedName>
        <fullName evidence="1">Uncharacterized protein</fullName>
    </submittedName>
</protein>